<accession>A0A6C0I3X7</accession>
<name>A0A6C0I3X7_9ZZZZ</name>
<dbReference type="AlphaFoldDB" id="A0A6C0I3X7"/>
<reference evidence="1" key="1">
    <citation type="journal article" date="2020" name="Nature">
        <title>Giant virus diversity and host interactions through global metagenomics.</title>
        <authorList>
            <person name="Schulz F."/>
            <person name="Roux S."/>
            <person name="Paez-Espino D."/>
            <person name="Jungbluth S."/>
            <person name="Walsh D.A."/>
            <person name="Denef V.J."/>
            <person name="McMahon K.D."/>
            <person name="Konstantinidis K.T."/>
            <person name="Eloe-Fadrosh E.A."/>
            <person name="Kyrpides N.C."/>
            <person name="Woyke T."/>
        </authorList>
    </citation>
    <scope>NUCLEOTIDE SEQUENCE</scope>
    <source>
        <strain evidence="1">GVMAG-M-3300023184-190</strain>
    </source>
</reference>
<evidence type="ECO:0000313" key="1">
    <source>
        <dbReference type="EMBL" id="QHT87290.1"/>
    </source>
</evidence>
<proteinExistence type="predicted"/>
<dbReference type="EMBL" id="MN740086">
    <property type="protein sequence ID" value="QHT87290.1"/>
    <property type="molecule type" value="Genomic_DNA"/>
</dbReference>
<organism evidence="1">
    <name type="scientific">viral metagenome</name>
    <dbReference type="NCBI Taxonomy" id="1070528"/>
    <lineage>
        <taxon>unclassified sequences</taxon>
        <taxon>metagenomes</taxon>
        <taxon>organismal metagenomes</taxon>
    </lineage>
</organism>
<sequence length="66" mass="7137">MPPPYIQFSNPVSVQFRMWPAPSADNAKALGKPLFTDNSLVYYKPGSLSAGGVGSVRNIGVKSRRI</sequence>
<protein>
    <submittedName>
        <fullName evidence="1">Uncharacterized protein</fullName>
    </submittedName>
</protein>